<proteinExistence type="predicted"/>
<sequence length="130" mass="13914">MKFAIAALFAGIAAAAPAAAADPYETVTIYNFVYVGVNGYPQISYHIRSQLVDGVHCAADHIEIGGVYSCDDPSYTFKVIEERGRKLTLTHTLNGSAWAGDFMVRMNGPLPTVLDQIGTSTADLDKEVSA</sequence>
<comment type="caution">
    <text evidence="2">The sequence shown here is derived from an EMBL/GenBank/DDBJ whole genome shotgun (WGS) entry which is preliminary data.</text>
</comment>
<reference evidence="2" key="1">
    <citation type="submission" date="2019-04" db="EMBL/GenBank/DDBJ databases">
        <title>Sequencing of skin fungus with MAO and IRED activity.</title>
        <authorList>
            <person name="Marsaioli A.J."/>
            <person name="Bonatto J.M.C."/>
            <person name="Reis Junior O."/>
        </authorList>
    </citation>
    <scope>NUCLEOTIDE SEQUENCE</scope>
    <source>
        <strain evidence="2">30M1</strain>
    </source>
</reference>
<organism evidence="2 3">
    <name type="scientific">Curvularia kusanoi</name>
    <name type="common">Cochliobolus kusanoi</name>
    <dbReference type="NCBI Taxonomy" id="90978"/>
    <lineage>
        <taxon>Eukaryota</taxon>
        <taxon>Fungi</taxon>
        <taxon>Dikarya</taxon>
        <taxon>Ascomycota</taxon>
        <taxon>Pezizomycotina</taxon>
        <taxon>Dothideomycetes</taxon>
        <taxon>Pleosporomycetidae</taxon>
        <taxon>Pleosporales</taxon>
        <taxon>Pleosporineae</taxon>
        <taxon>Pleosporaceae</taxon>
        <taxon>Curvularia</taxon>
    </lineage>
</organism>
<evidence type="ECO:0000256" key="1">
    <source>
        <dbReference type="SAM" id="SignalP"/>
    </source>
</evidence>
<feature type="chain" id="PRO_5040391741" description="AA1-like domain-containing protein" evidence="1">
    <location>
        <begin position="21"/>
        <end position="130"/>
    </location>
</feature>
<dbReference type="OrthoDB" id="5235486at2759"/>
<keyword evidence="1" id="KW-0732">Signal</keyword>
<dbReference type="Proteomes" id="UP000801428">
    <property type="component" value="Unassembled WGS sequence"/>
</dbReference>
<gene>
    <name evidence="2" type="ORF">E8E13_002270</name>
</gene>
<keyword evidence="3" id="KW-1185">Reference proteome</keyword>
<evidence type="ECO:0000313" key="2">
    <source>
        <dbReference type="EMBL" id="KAF3005608.1"/>
    </source>
</evidence>
<dbReference type="EMBL" id="SWKU01000006">
    <property type="protein sequence ID" value="KAF3005608.1"/>
    <property type="molecule type" value="Genomic_DNA"/>
</dbReference>
<protein>
    <recommendedName>
        <fullName evidence="4">AA1-like domain-containing protein</fullName>
    </recommendedName>
</protein>
<evidence type="ECO:0000313" key="3">
    <source>
        <dbReference type="Proteomes" id="UP000801428"/>
    </source>
</evidence>
<feature type="signal peptide" evidence="1">
    <location>
        <begin position="1"/>
        <end position="20"/>
    </location>
</feature>
<accession>A0A9P4THW1</accession>
<name>A0A9P4THW1_CURKU</name>
<dbReference type="AlphaFoldDB" id="A0A9P4THW1"/>
<evidence type="ECO:0008006" key="4">
    <source>
        <dbReference type="Google" id="ProtNLM"/>
    </source>
</evidence>